<dbReference type="InterPro" id="IPR050922">
    <property type="entry name" value="LytR/CpsA/Psr_CW_biosynth"/>
</dbReference>
<feature type="compositionally biased region" description="Basic and acidic residues" evidence="2">
    <location>
        <begin position="92"/>
        <end position="106"/>
    </location>
</feature>
<keyword evidence="3" id="KW-0812">Transmembrane</keyword>
<reference evidence="5 6" key="1">
    <citation type="submission" date="2015-08" db="EMBL/GenBank/DDBJ databases">
        <authorList>
            <person name="Babu N.S."/>
            <person name="Beckwith C.J."/>
            <person name="Beseler K.G."/>
            <person name="Brison A."/>
            <person name="Carone J.V."/>
            <person name="Caskin T.P."/>
            <person name="Diamond M."/>
            <person name="Durham M.E."/>
            <person name="Foxe J.M."/>
            <person name="Go M."/>
            <person name="Henderson B.A."/>
            <person name="Jones I.B."/>
            <person name="McGettigan J.A."/>
            <person name="Micheletti S.J."/>
            <person name="Nasrallah M.E."/>
            <person name="Ortiz D."/>
            <person name="Piller C.R."/>
            <person name="Privatt S.R."/>
            <person name="Schneider S.L."/>
            <person name="Sharp S."/>
            <person name="Smith T.C."/>
            <person name="Stanton J.D."/>
            <person name="Ullery H.E."/>
            <person name="Wilson R.J."/>
            <person name="Serrano M.G."/>
            <person name="Buck G."/>
            <person name="Lee V."/>
            <person name="Wang Y."/>
            <person name="Carvalho R."/>
            <person name="Voegtly L."/>
            <person name="Shi R."/>
            <person name="Duckworth R."/>
            <person name="Johnson A."/>
            <person name="Loviza R."/>
            <person name="Walstead R."/>
            <person name="Shah Z."/>
            <person name="Kiflezghi M."/>
            <person name="Wade K."/>
            <person name="Ball S.L."/>
            <person name="Bradley K.W."/>
            <person name="Asai D.J."/>
            <person name="Bowman C.A."/>
            <person name="Russell D.A."/>
            <person name="Pope W.H."/>
            <person name="Jacobs-Sera D."/>
            <person name="Hendrix R.W."/>
            <person name="Hatfull G.F."/>
        </authorList>
    </citation>
    <scope>NUCLEOTIDE SEQUENCE [LARGE SCALE GENOMIC DNA]</scope>
    <source>
        <strain evidence="5 6">PUDD_83A45</strain>
    </source>
</reference>
<evidence type="ECO:0000256" key="2">
    <source>
        <dbReference type="SAM" id="MobiDB-lite"/>
    </source>
</evidence>
<dbReference type="PATRIC" id="fig|156976.3.peg.2149"/>
<sequence>MDNREDRSQYVYGKDGKPLLDRYGRPVRRRDASGDASRRTSEYRSTEYQPRRTPHEQRARQIMPDELPQRPAQRPVQRPVQQRPAQRRPVQQRREPVPMQVHERPQPKPKPRPRPKRSRRKRPGCFGCGSLIILTVLVLTVVGMLLADARLNRTQAMPTQQVANTAGTNWLFVGSDSRTGMSQDEIDRLGTGGDIGSTRTDTIMLMHIPRAGQATLMSIPRDSYVEVPGYGYDKVNAAFAYGGAPLLVQTVEQATGLRIDHYAEIGMGGLANVVDAVGGVEICVAEPITDPLANISLAPGCQKMDGATGLGYVRTRATALGDLDRVVRQREFLAAVMSKVMSPATLLNPFRMVPLMWTTPTLFTVDQGDHVWNLARVALAMRGGVRTETIPIYDFMDTDVGNVAVWDDAGAQALFNSLR</sequence>
<dbReference type="STRING" id="156976.AK829_10675"/>
<feature type="compositionally biased region" description="Basic residues" evidence="2">
    <location>
        <begin position="107"/>
        <end position="123"/>
    </location>
</feature>
<evidence type="ECO:0000256" key="3">
    <source>
        <dbReference type="SAM" id="Phobius"/>
    </source>
</evidence>
<gene>
    <name evidence="5" type="ORF">AK829_10675</name>
</gene>
<evidence type="ECO:0000313" key="6">
    <source>
        <dbReference type="Proteomes" id="UP000060016"/>
    </source>
</evidence>
<name>A0A0K1RE82_9CORY</name>
<evidence type="ECO:0000313" key="5">
    <source>
        <dbReference type="EMBL" id="AKV59511.1"/>
    </source>
</evidence>
<keyword evidence="3" id="KW-1133">Transmembrane helix</keyword>
<dbReference type="PANTHER" id="PTHR33392:SF6">
    <property type="entry name" value="POLYISOPRENYL-TEICHOIC ACID--PEPTIDOGLYCAN TEICHOIC ACID TRANSFERASE TAGU"/>
    <property type="match status" value="1"/>
</dbReference>
<dbReference type="InterPro" id="IPR004474">
    <property type="entry name" value="LytR_CpsA_psr"/>
</dbReference>
<feature type="region of interest" description="Disordered" evidence="2">
    <location>
        <begin position="1"/>
        <end position="124"/>
    </location>
</feature>
<feature type="transmembrane region" description="Helical" evidence="3">
    <location>
        <begin position="124"/>
        <end position="147"/>
    </location>
</feature>
<keyword evidence="3" id="KW-0472">Membrane</keyword>
<dbReference type="Proteomes" id="UP000060016">
    <property type="component" value="Chromosome"/>
</dbReference>
<feature type="compositionally biased region" description="Low complexity" evidence="2">
    <location>
        <begin position="69"/>
        <end position="89"/>
    </location>
</feature>
<organism evidence="5 6">
    <name type="scientific">Corynebacterium riegelii</name>
    <dbReference type="NCBI Taxonomy" id="156976"/>
    <lineage>
        <taxon>Bacteria</taxon>
        <taxon>Bacillati</taxon>
        <taxon>Actinomycetota</taxon>
        <taxon>Actinomycetes</taxon>
        <taxon>Mycobacteriales</taxon>
        <taxon>Corynebacteriaceae</taxon>
        <taxon>Corynebacterium</taxon>
    </lineage>
</organism>
<dbReference type="RefSeq" id="WP_052205805.1">
    <property type="nucleotide sequence ID" value="NZ_CP012342.1"/>
</dbReference>
<proteinExistence type="inferred from homology"/>
<evidence type="ECO:0000259" key="4">
    <source>
        <dbReference type="Pfam" id="PF03816"/>
    </source>
</evidence>
<dbReference type="PANTHER" id="PTHR33392">
    <property type="entry name" value="POLYISOPRENYL-TEICHOIC ACID--PEPTIDOGLYCAN TEICHOIC ACID TRANSFERASE TAGU"/>
    <property type="match status" value="1"/>
</dbReference>
<dbReference type="EMBL" id="CP012342">
    <property type="protein sequence ID" value="AKV59511.1"/>
    <property type="molecule type" value="Genomic_DNA"/>
</dbReference>
<feature type="compositionally biased region" description="Basic and acidic residues" evidence="2">
    <location>
        <begin position="1"/>
        <end position="59"/>
    </location>
</feature>
<dbReference type="Gene3D" id="3.40.630.190">
    <property type="entry name" value="LCP protein"/>
    <property type="match status" value="1"/>
</dbReference>
<accession>A0A0K1RE82</accession>
<evidence type="ECO:0000256" key="1">
    <source>
        <dbReference type="ARBA" id="ARBA00006068"/>
    </source>
</evidence>
<feature type="domain" description="Cell envelope-related transcriptional attenuator" evidence="4">
    <location>
        <begin position="199"/>
        <end position="341"/>
    </location>
</feature>
<dbReference type="KEGG" id="crie:AK829_10675"/>
<dbReference type="AlphaFoldDB" id="A0A0K1RE82"/>
<comment type="similarity">
    <text evidence="1">Belongs to the LytR/CpsA/Psr (LCP) family.</text>
</comment>
<keyword evidence="6" id="KW-1185">Reference proteome</keyword>
<dbReference type="NCBIfam" id="TIGR00350">
    <property type="entry name" value="lytR_cpsA_psr"/>
    <property type="match status" value="1"/>
</dbReference>
<protein>
    <submittedName>
        <fullName evidence="5">LytR family transcriptional regulator</fullName>
    </submittedName>
</protein>
<dbReference type="Pfam" id="PF03816">
    <property type="entry name" value="LytR_cpsA_psr"/>
    <property type="match status" value="1"/>
</dbReference>